<keyword evidence="3" id="KW-1185">Reference proteome</keyword>
<name>A0A0V7ZPG3_9CYAN</name>
<evidence type="ECO:0000256" key="1">
    <source>
        <dbReference type="SAM" id="Coils"/>
    </source>
</evidence>
<comment type="caution">
    <text evidence="2">The sequence shown here is derived from an EMBL/GenBank/DDBJ whole genome shotgun (WGS) entry which is preliminary data.</text>
</comment>
<organism evidence="2 3">
    <name type="scientific">Mastigocoleus testarum BC008</name>
    <dbReference type="NCBI Taxonomy" id="371196"/>
    <lineage>
        <taxon>Bacteria</taxon>
        <taxon>Bacillati</taxon>
        <taxon>Cyanobacteriota</taxon>
        <taxon>Cyanophyceae</taxon>
        <taxon>Nostocales</taxon>
        <taxon>Hapalosiphonaceae</taxon>
        <taxon>Mastigocoleus</taxon>
    </lineage>
</organism>
<proteinExistence type="predicted"/>
<dbReference type="Proteomes" id="UP000053372">
    <property type="component" value="Unassembled WGS sequence"/>
</dbReference>
<feature type="coiled-coil region" evidence="1">
    <location>
        <begin position="1"/>
        <end position="42"/>
    </location>
</feature>
<gene>
    <name evidence="2" type="ORF">BC008_43070</name>
</gene>
<accession>A0A0V7ZPG3</accession>
<dbReference type="OrthoDB" id="337251at2"/>
<evidence type="ECO:0000313" key="2">
    <source>
        <dbReference type="EMBL" id="KST66515.1"/>
    </source>
</evidence>
<reference evidence="2 3" key="1">
    <citation type="journal article" date="2015" name="Genome Announc.">
        <title>Draft Genome of the Euendolithic (true boring) Cyanobacterium Mastigocoleus testarum strain BC008.</title>
        <authorList>
            <person name="Guida B.S."/>
            <person name="Garcia-Pichel F."/>
        </authorList>
    </citation>
    <scope>NUCLEOTIDE SEQUENCE [LARGE SCALE GENOMIC DNA]</scope>
    <source>
        <strain evidence="2 3">BC008</strain>
    </source>
</reference>
<dbReference type="AlphaFoldDB" id="A0A0V7ZPG3"/>
<evidence type="ECO:0000313" key="3">
    <source>
        <dbReference type="Proteomes" id="UP000053372"/>
    </source>
</evidence>
<keyword evidence="1" id="KW-0175">Coiled coil</keyword>
<dbReference type="RefSeq" id="WP_058183804.1">
    <property type="nucleotide sequence ID" value="NZ_LMTZ01000096.1"/>
</dbReference>
<protein>
    <submittedName>
        <fullName evidence="2">Uncharacterized protein</fullName>
    </submittedName>
</protein>
<sequence length="108" mass="12601">MQTEELSKQELLSEIKNLRLDIEELKEEKSDLEIMLESIAEHSSEVNNQLHDKNQEMVVYIQNVQRLAAAISEIENNSFELDSIKEFVNREDELGKMARFFIKISSSQ</sequence>
<dbReference type="EMBL" id="LMTZ01000096">
    <property type="protein sequence ID" value="KST66515.1"/>
    <property type="molecule type" value="Genomic_DNA"/>
</dbReference>